<keyword evidence="2" id="KW-0539">Nucleus</keyword>
<dbReference type="EMBL" id="JADFTS010000002">
    <property type="protein sequence ID" value="KAF9618586.1"/>
    <property type="molecule type" value="Genomic_DNA"/>
</dbReference>
<dbReference type="PANTHER" id="PTHR33077:SF60">
    <property type="entry name" value="TIFY DOMAIN-CONTAINING PROTEIN"/>
    <property type="match status" value="1"/>
</dbReference>
<reference evidence="5 6" key="1">
    <citation type="submission" date="2020-10" db="EMBL/GenBank/DDBJ databases">
        <title>The Coptis chinensis genome and diversification of protoberbering-type alkaloids.</title>
        <authorList>
            <person name="Wang B."/>
            <person name="Shu S."/>
            <person name="Song C."/>
            <person name="Liu Y."/>
        </authorList>
    </citation>
    <scope>NUCLEOTIDE SEQUENCE [LARGE SCALE GENOMIC DNA]</scope>
    <source>
        <strain evidence="5">HL-2020</strain>
        <tissue evidence="5">Leaf</tissue>
    </source>
</reference>
<name>A0A835IIR2_9MAGN</name>
<comment type="subcellular location">
    <subcellularLocation>
        <location evidence="2">Nucleus</location>
    </subcellularLocation>
</comment>
<evidence type="ECO:0000256" key="3">
    <source>
        <dbReference type="SAM" id="MobiDB-lite"/>
    </source>
</evidence>
<dbReference type="Pfam" id="PF06200">
    <property type="entry name" value="tify"/>
    <property type="match status" value="1"/>
</dbReference>
<evidence type="ECO:0000313" key="5">
    <source>
        <dbReference type="EMBL" id="KAF9618586.1"/>
    </source>
</evidence>
<dbReference type="Proteomes" id="UP000631114">
    <property type="component" value="Unassembled WGS sequence"/>
</dbReference>
<evidence type="ECO:0000256" key="2">
    <source>
        <dbReference type="RuleBase" id="RU369065"/>
    </source>
</evidence>
<evidence type="ECO:0000259" key="4">
    <source>
        <dbReference type="PROSITE" id="PS51320"/>
    </source>
</evidence>
<dbReference type="OrthoDB" id="1934352at2759"/>
<comment type="function">
    <text evidence="2">Repressor of jasmonate responses.</text>
</comment>
<dbReference type="AlphaFoldDB" id="A0A835IIR2"/>
<keyword evidence="6" id="KW-1185">Reference proteome</keyword>
<dbReference type="InterPro" id="IPR010399">
    <property type="entry name" value="Tify_dom"/>
</dbReference>
<dbReference type="PROSITE" id="PS51320">
    <property type="entry name" value="TIFY"/>
    <property type="match status" value="1"/>
</dbReference>
<proteinExistence type="inferred from homology"/>
<gene>
    <name evidence="5" type="ORF">IFM89_002281</name>
</gene>
<sequence>MKPDETVTKSPLDKPLFQLTEDDISQLTREDCRRYLINKGMRRPSWNKSQAIEQVISLKTLLEPKPEFHTTTDIPKKVVFSHPVARNENVSCREKEFPKPDTSTDVPVQVPDNNTCSSRNSTNRLAGQMTIFYCGKVNVYDVIPAEKALAVMQLAASNVHVPQDSPPAGTASSQSFACQLQAACIRSGLAFPSTASASLHNVVAENSQHYKEDVTLCREVEPEGPISRKASVQRYLEKRKDRGRLKNKRKIGVSTSLEMYLNHQVRDQYPNEQSSQSRACSPPHPRPPHTPTRSNSVENQAKNFVFPIDLNENGKLQIYLVPNMLYKLRR</sequence>
<dbReference type="InterPro" id="IPR040390">
    <property type="entry name" value="TIFY/JAZ"/>
</dbReference>
<comment type="domain">
    <text evidence="2">The jas domain is required for interaction with COI1.</text>
</comment>
<dbReference type="SMART" id="SM00979">
    <property type="entry name" value="TIFY"/>
    <property type="match status" value="1"/>
</dbReference>
<organism evidence="5 6">
    <name type="scientific">Coptis chinensis</name>
    <dbReference type="NCBI Taxonomy" id="261450"/>
    <lineage>
        <taxon>Eukaryota</taxon>
        <taxon>Viridiplantae</taxon>
        <taxon>Streptophyta</taxon>
        <taxon>Embryophyta</taxon>
        <taxon>Tracheophyta</taxon>
        <taxon>Spermatophyta</taxon>
        <taxon>Magnoliopsida</taxon>
        <taxon>Ranunculales</taxon>
        <taxon>Ranunculaceae</taxon>
        <taxon>Coptidoideae</taxon>
        <taxon>Coptis</taxon>
    </lineage>
</organism>
<feature type="compositionally biased region" description="Polar residues" evidence="3">
    <location>
        <begin position="270"/>
        <end position="279"/>
    </location>
</feature>
<dbReference type="InterPro" id="IPR018467">
    <property type="entry name" value="CCT_CS"/>
</dbReference>
<dbReference type="GO" id="GO:0009611">
    <property type="term" value="P:response to wounding"/>
    <property type="evidence" value="ECO:0007669"/>
    <property type="project" value="UniProtKB-UniRule"/>
</dbReference>
<feature type="domain" description="Tify" evidence="4">
    <location>
        <begin position="122"/>
        <end position="157"/>
    </location>
</feature>
<dbReference type="GO" id="GO:0031347">
    <property type="term" value="P:regulation of defense response"/>
    <property type="evidence" value="ECO:0007669"/>
    <property type="project" value="UniProtKB-UniRule"/>
</dbReference>
<comment type="caution">
    <text evidence="5">The sequence shown here is derived from an EMBL/GenBank/DDBJ whole genome shotgun (WGS) entry which is preliminary data.</text>
</comment>
<dbReference type="Pfam" id="PF09425">
    <property type="entry name" value="Jas_motif"/>
    <property type="match status" value="1"/>
</dbReference>
<feature type="region of interest" description="Disordered" evidence="3">
    <location>
        <begin position="268"/>
        <end position="298"/>
    </location>
</feature>
<evidence type="ECO:0000313" key="6">
    <source>
        <dbReference type="Proteomes" id="UP000631114"/>
    </source>
</evidence>
<dbReference type="GO" id="GO:0005634">
    <property type="term" value="C:nucleus"/>
    <property type="evidence" value="ECO:0007669"/>
    <property type="project" value="UniProtKB-SubCell"/>
</dbReference>
<dbReference type="GO" id="GO:2000022">
    <property type="term" value="P:regulation of jasmonic acid mediated signaling pathway"/>
    <property type="evidence" value="ECO:0007669"/>
    <property type="project" value="UniProtKB-UniRule"/>
</dbReference>
<evidence type="ECO:0000256" key="1">
    <source>
        <dbReference type="ARBA" id="ARBA00008614"/>
    </source>
</evidence>
<dbReference type="PANTHER" id="PTHR33077">
    <property type="entry name" value="PROTEIN TIFY 4A-RELATED-RELATED"/>
    <property type="match status" value="1"/>
</dbReference>
<protein>
    <recommendedName>
        <fullName evidence="2">Protein TIFY</fullName>
    </recommendedName>
    <alternativeName>
        <fullName evidence="2">Jasmonate ZIM domain-containing protein</fullName>
    </alternativeName>
</protein>
<comment type="similarity">
    <text evidence="1 2">Belongs to the TIFY/JAZ family.</text>
</comment>
<accession>A0A835IIR2</accession>
<keyword evidence="2" id="KW-1184">Jasmonic acid signaling pathway</keyword>